<name>Q6R585_ORNRH</name>
<keyword evidence="1" id="KW-0614">Plasmid</keyword>
<gene>
    <name evidence="1" type="primary">rep2</name>
</gene>
<protein>
    <submittedName>
        <fullName evidence="1">Replication protein 2</fullName>
    </submittedName>
</protein>
<geneLocation type="plasmid" evidence="1">
    <name>pOR1</name>
</geneLocation>
<proteinExistence type="predicted"/>
<sequence>MDTKYTTSQMAEIIGVSVRTIQRQLATLRDSLSPNNKIFNNNVLQILELIYRKDLSDTKRHQTTLNDNENEFDRVEYFTEEEYQEFHKRLVEYPLLLDKIKMLVQELEMSKRNEIWYQEQQERLLNTINQRNYIEAKEKNLD</sequence>
<dbReference type="RefSeq" id="WP_012565012.1">
    <property type="nucleotide sequence ID" value="NC_011414.1"/>
</dbReference>
<dbReference type="AlphaFoldDB" id="Q6R585"/>
<reference evidence="1" key="1">
    <citation type="journal article" date="2004" name="Appl. Environ. Microbiol.">
        <title>Characterization of Plasmid pOR1 from Ornithobacterium rhinotracheale and Construction of a Shuttle Plasmid.</title>
        <authorList>
            <person name="Jansen R."/>
            <person name="Chansiripornchai N."/>
            <person name="Gaastra W."/>
            <person name="Van Putten J.P.M."/>
        </authorList>
    </citation>
    <scope>NUCLEOTIDE SEQUENCE</scope>
    <source>
        <plasmid evidence="1">pOR1</plasmid>
    </source>
</reference>
<dbReference type="EMBL" id="AY513488">
    <property type="protein sequence ID" value="AAT09351.1"/>
    <property type="molecule type" value="Genomic_DNA"/>
</dbReference>
<evidence type="ECO:0000313" key="1">
    <source>
        <dbReference type="EMBL" id="AAT09351.1"/>
    </source>
</evidence>
<accession>Q6R585</accession>
<organism evidence="1">
    <name type="scientific">Ornithobacterium rhinotracheale</name>
    <dbReference type="NCBI Taxonomy" id="28251"/>
    <lineage>
        <taxon>Bacteria</taxon>
        <taxon>Pseudomonadati</taxon>
        <taxon>Bacteroidota</taxon>
        <taxon>Flavobacteriia</taxon>
        <taxon>Flavobacteriales</taxon>
        <taxon>Weeksellaceae</taxon>
        <taxon>Ornithobacterium</taxon>
    </lineage>
</organism>